<dbReference type="NCBIfam" id="TIGR00516">
    <property type="entry name" value="acpS"/>
    <property type="match status" value="1"/>
</dbReference>
<keyword evidence="8" id="KW-0963">Cytoplasm</keyword>
<keyword evidence="3 8" id="KW-0479">Metal-binding</keyword>
<dbReference type="EMBL" id="JBANFI010000004">
    <property type="protein sequence ID" value="MFK7161101.1"/>
    <property type="molecule type" value="Genomic_DNA"/>
</dbReference>
<comment type="cofactor">
    <cofactor evidence="8">
        <name>Mg(2+)</name>
        <dbReference type="ChEBI" id="CHEBI:18420"/>
    </cofactor>
</comment>
<evidence type="ECO:0000313" key="10">
    <source>
        <dbReference type="EMBL" id="MFK7161101.1"/>
    </source>
</evidence>
<dbReference type="NCBIfam" id="TIGR00556">
    <property type="entry name" value="pantethn_trn"/>
    <property type="match status" value="1"/>
</dbReference>
<keyword evidence="5 8" id="KW-0460">Magnesium</keyword>
<evidence type="ECO:0000256" key="1">
    <source>
        <dbReference type="ARBA" id="ARBA00022516"/>
    </source>
</evidence>
<evidence type="ECO:0000256" key="6">
    <source>
        <dbReference type="ARBA" id="ARBA00023098"/>
    </source>
</evidence>
<dbReference type="InterPro" id="IPR002582">
    <property type="entry name" value="ACPS"/>
</dbReference>
<dbReference type="HAMAP" id="MF_00101">
    <property type="entry name" value="AcpS"/>
    <property type="match status" value="1"/>
</dbReference>
<comment type="catalytic activity">
    <reaction evidence="8">
        <text>apo-[ACP] + CoA = holo-[ACP] + adenosine 3',5'-bisphosphate + H(+)</text>
        <dbReference type="Rhea" id="RHEA:12068"/>
        <dbReference type="Rhea" id="RHEA-COMP:9685"/>
        <dbReference type="Rhea" id="RHEA-COMP:9690"/>
        <dbReference type="ChEBI" id="CHEBI:15378"/>
        <dbReference type="ChEBI" id="CHEBI:29999"/>
        <dbReference type="ChEBI" id="CHEBI:57287"/>
        <dbReference type="ChEBI" id="CHEBI:58343"/>
        <dbReference type="ChEBI" id="CHEBI:64479"/>
        <dbReference type="EC" id="2.7.8.7"/>
    </reaction>
</comment>
<evidence type="ECO:0000259" key="9">
    <source>
        <dbReference type="Pfam" id="PF01648"/>
    </source>
</evidence>
<keyword evidence="2 8" id="KW-0808">Transferase</keyword>
<proteinExistence type="inferred from homology"/>
<dbReference type="InterPro" id="IPR004568">
    <property type="entry name" value="Ppantetheine-prot_Trfase_dom"/>
</dbReference>
<dbReference type="Proteomes" id="UP001621714">
    <property type="component" value="Unassembled WGS sequence"/>
</dbReference>
<feature type="binding site" evidence="8">
    <location>
        <position position="8"/>
    </location>
    <ligand>
        <name>Mg(2+)</name>
        <dbReference type="ChEBI" id="CHEBI:18420"/>
    </ligand>
</feature>
<accession>A0ABW8PXT2</accession>
<reference evidence="10 11" key="1">
    <citation type="submission" date="2024-02" db="EMBL/GenBank/DDBJ databases">
        <title>Marinospirillum sp. MEB 164 isolated from Lonar lake sediment.</title>
        <authorList>
            <person name="Joshi A."/>
            <person name="Thite S."/>
        </authorList>
    </citation>
    <scope>NUCLEOTIDE SEQUENCE [LARGE SCALE GENOMIC DNA]</scope>
    <source>
        <strain evidence="10 11">MEB164</strain>
    </source>
</reference>
<dbReference type="Gene3D" id="3.90.470.20">
    <property type="entry name" value="4'-phosphopantetheinyl transferase domain"/>
    <property type="match status" value="1"/>
</dbReference>
<dbReference type="InterPro" id="IPR037143">
    <property type="entry name" value="4-PPantetheinyl_Trfase_dom_sf"/>
</dbReference>
<evidence type="ECO:0000256" key="7">
    <source>
        <dbReference type="ARBA" id="ARBA00023160"/>
    </source>
</evidence>
<evidence type="ECO:0000256" key="3">
    <source>
        <dbReference type="ARBA" id="ARBA00022723"/>
    </source>
</evidence>
<dbReference type="RefSeq" id="WP_405339452.1">
    <property type="nucleotide sequence ID" value="NZ_JBANFI010000004.1"/>
</dbReference>
<comment type="caution">
    <text evidence="10">The sequence shown here is derived from an EMBL/GenBank/DDBJ whole genome shotgun (WGS) entry which is preliminary data.</text>
</comment>
<dbReference type="GO" id="GO:0008897">
    <property type="term" value="F:holo-[acyl-carrier-protein] synthase activity"/>
    <property type="evidence" value="ECO:0007669"/>
    <property type="project" value="UniProtKB-EC"/>
</dbReference>
<evidence type="ECO:0000256" key="8">
    <source>
        <dbReference type="HAMAP-Rule" id="MF_00101"/>
    </source>
</evidence>
<keyword evidence="6 8" id="KW-0443">Lipid metabolism</keyword>
<gene>
    <name evidence="8 10" type="primary">acpS</name>
    <name evidence="10" type="ORF">V6U78_08640</name>
</gene>
<comment type="function">
    <text evidence="8">Transfers the 4'-phosphopantetheine moiety from coenzyme A to a Ser of acyl-carrier-protein.</text>
</comment>
<sequence>MILGIGTDLAKIARFEQLLARRGDAICQRLLTPAERQAMQKTAQPAAFLAKRFAAKEALLKALGTGLRDGLSWQQIEVSNDALGKPLLALSGVAEQKAQALGVKQIHLSLSDEQEMALAFVLLEGNSA</sequence>
<feature type="binding site" evidence="8">
    <location>
        <position position="57"/>
    </location>
    <ligand>
        <name>Mg(2+)</name>
        <dbReference type="ChEBI" id="CHEBI:18420"/>
    </ligand>
</feature>
<dbReference type="SUPFAM" id="SSF56214">
    <property type="entry name" value="4'-phosphopantetheinyl transferase"/>
    <property type="match status" value="1"/>
</dbReference>
<protein>
    <recommendedName>
        <fullName evidence="8">Holo-[acyl-carrier-protein] synthase</fullName>
        <shortName evidence="8">Holo-ACP synthase</shortName>
        <ecNumber evidence="8">2.7.8.7</ecNumber>
    </recommendedName>
    <alternativeName>
        <fullName evidence="8">4'-phosphopantetheinyl transferase AcpS</fullName>
    </alternativeName>
</protein>
<evidence type="ECO:0000256" key="4">
    <source>
        <dbReference type="ARBA" id="ARBA00022832"/>
    </source>
</evidence>
<evidence type="ECO:0000256" key="2">
    <source>
        <dbReference type="ARBA" id="ARBA00022679"/>
    </source>
</evidence>
<keyword evidence="1 8" id="KW-0444">Lipid biosynthesis</keyword>
<evidence type="ECO:0000256" key="5">
    <source>
        <dbReference type="ARBA" id="ARBA00022842"/>
    </source>
</evidence>
<name>A0ABW8PXT2_9GAMM</name>
<keyword evidence="11" id="KW-1185">Reference proteome</keyword>
<dbReference type="NCBIfam" id="NF000832">
    <property type="entry name" value="PRK00070.3-2"/>
    <property type="match status" value="1"/>
</dbReference>
<comment type="similarity">
    <text evidence="8">Belongs to the P-Pant transferase superfamily. AcpS family.</text>
</comment>
<dbReference type="EC" id="2.7.8.7" evidence="8"/>
<dbReference type="Pfam" id="PF01648">
    <property type="entry name" value="ACPS"/>
    <property type="match status" value="1"/>
</dbReference>
<keyword evidence="7 8" id="KW-0275">Fatty acid biosynthesis</keyword>
<organism evidence="10 11">
    <name type="scientific">Marinospirillum alkalitolerans</name>
    <dbReference type="NCBI Taxonomy" id="3123374"/>
    <lineage>
        <taxon>Bacteria</taxon>
        <taxon>Pseudomonadati</taxon>
        <taxon>Pseudomonadota</taxon>
        <taxon>Gammaproteobacteria</taxon>
        <taxon>Oceanospirillales</taxon>
        <taxon>Oceanospirillaceae</taxon>
        <taxon>Marinospirillum</taxon>
    </lineage>
</organism>
<keyword evidence="4 8" id="KW-0276">Fatty acid metabolism</keyword>
<dbReference type="InterPro" id="IPR008278">
    <property type="entry name" value="4-PPantetheinyl_Trfase_dom"/>
</dbReference>
<evidence type="ECO:0000313" key="11">
    <source>
        <dbReference type="Proteomes" id="UP001621714"/>
    </source>
</evidence>
<feature type="domain" description="4'-phosphopantetheinyl transferase" evidence="9">
    <location>
        <begin position="4"/>
        <end position="103"/>
    </location>
</feature>
<comment type="subcellular location">
    <subcellularLocation>
        <location evidence="8">Cytoplasm</location>
    </subcellularLocation>
</comment>